<evidence type="ECO:0000256" key="1">
    <source>
        <dbReference type="ARBA" id="ARBA00004141"/>
    </source>
</evidence>
<dbReference type="SUPFAM" id="SSF81340">
    <property type="entry name" value="Clc chloride channel"/>
    <property type="match status" value="1"/>
</dbReference>
<feature type="transmembrane region" description="Helical" evidence="5">
    <location>
        <begin position="47"/>
        <end position="68"/>
    </location>
</feature>
<organism evidence="6 7">
    <name type="scientific">Kribbibacterium absianum</name>
    <dbReference type="NCBI Taxonomy" id="3044210"/>
    <lineage>
        <taxon>Bacteria</taxon>
        <taxon>Bacillati</taxon>
        <taxon>Actinomycetota</taxon>
        <taxon>Coriobacteriia</taxon>
        <taxon>Coriobacteriales</taxon>
        <taxon>Kribbibacteriaceae</taxon>
        <taxon>Kribbibacterium</taxon>
    </lineage>
</organism>
<proteinExistence type="predicted"/>
<feature type="transmembrane region" description="Helical" evidence="5">
    <location>
        <begin position="216"/>
        <end position="233"/>
    </location>
</feature>
<keyword evidence="4 5" id="KW-0472">Membrane</keyword>
<name>A0ABT6ZMQ8_9ACTN</name>
<reference evidence="6" key="1">
    <citation type="submission" date="2023-05" db="EMBL/GenBank/DDBJ databases">
        <title>[olsenella] sp. nov., isolated from a pig farm feces dump.</title>
        <authorList>
            <person name="Chang Y.-H."/>
        </authorList>
    </citation>
    <scope>NUCLEOTIDE SEQUENCE</scope>
    <source>
        <strain evidence="6">YH-ols2217</strain>
    </source>
</reference>
<feature type="transmembrane region" description="Helical" evidence="5">
    <location>
        <begin position="287"/>
        <end position="308"/>
    </location>
</feature>
<dbReference type="EMBL" id="JASJEX010000005">
    <property type="protein sequence ID" value="MDJ1130337.1"/>
    <property type="molecule type" value="Genomic_DNA"/>
</dbReference>
<dbReference type="Gene3D" id="1.10.3080.10">
    <property type="entry name" value="Clc chloride channel"/>
    <property type="match status" value="1"/>
</dbReference>
<dbReference type="InterPro" id="IPR014743">
    <property type="entry name" value="Cl-channel_core"/>
</dbReference>
<dbReference type="RefSeq" id="WP_283713427.1">
    <property type="nucleotide sequence ID" value="NZ_JASJEW010000004.1"/>
</dbReference>
<protein>
    <submittedName>
        <fullName evidence="6">Chloride channel protein</fullName>
    </submittedName>
</protein>
<feature type="transmembrane region" description="Helical" evidence="5">
    <location>
        <begin position="413"/>
        <end position="430"/>
    </location>
</feature>
<evidence type="ECO:0000256" key="3">
    <source>
        <dbReference type="ARBA" id="ARBA00022989"/>
    </source>
</evidence>
<comment type="caution">
    <text evidence="6">The sequence shown here is derived from an EMBL/GenBank/DDBJ whole genome shotgun (WGS) entry which is preliminary data.</text>
</comment>
<evidence type="ECO:0000313" key="6">
    <source>
        <dbReference type="EMBL" id="MDJ1130337.1"/>
    </source>
</evidence>
<keyword evidence="3 5" id="KW-1133">Transmembrane helix</keyword>
<dbReference type="Proteomes" id="UP001431693">
    <property type="component" value="Unassembled WGS sequence"/>
</dbReference>
<feature type="transmembrane region" description="Helical" evidence="5">
    <location>
        <begin position="80"/>
        <end position="99"/>
    </location>
</feature>
<keyword evidence="2 5" id="KW-0812">Transmembrane</keyword>
<evidence type="ECO:0000256" key="2">
    <source>
        <dbReference type="ARBA" id="ARBA00022692"/>
    </source>
</evidence>
<dbReference type="Pfam" id="PF00654">
    <property type="entry name" value="Voltage_CLC"/>
    <property type="match status" value="1"/>
</dbReference>
<feature type="transmembrane region" description="Helical" evidence="5">
    <location>
        <begin position="181"/>
        <end position="204"/>
    </location>
</feature>
<evidence type="ECO:0000256" key="5">
    <source>
        <dbReference type="SAM" id="Phobius"/>
    </source>
</evidence>
<comment type="subcellular location">
    <subcellularLocation>
        <location evidence="1">Membrane</location>
        <topology evidence="1">Multi-pass membrane protein</topology>
    </subcellularLocation>
</comment>
<accession>A0ABT6ZMQ8</accession>
<evidence type="ECO:0000256" key="4">
    <source>
        <dbReference type="ARBA" id="ARBA00023136"/>
    </source>
</evidence>
<keyword evidence="7" id="KW-1185">Reference proteome</keyword>
<gene>
    <name evidence="6" type="ORF">QJ043_09640</name>
</gene>
<dbReference type="InterPro" id="IPR001807">
    <property type="entry name" value="ClC"/>
</dbReference>
<feature type="transmembrane region" description="Helical" evidence="5">
    <location>
        <begin position="253"/>
        <end position="275"/>
    </location>
</feature>
<evidence type="ECO:0000313" key="7">
    <source>
        <dbReference type="Proteomes" id="UP001431693"/>
    </source>
</evidence>
<sequence length="447" mass="46239">MAQQRDPLAGLPRRFWRALRAHGLRDAIGNARQRLVAYDWHQGLVRLLFAVVVGALAGLACVGICVCVRGSNELWQHVPGMFWLLPTLGMASVALYRALGLKAYLPPSPGDDHLVAHMRADTPVKAATGLGMVGGTCLSLMGGASVGPDAAVKQFGAALGGIVGRVFWHDERHRPKGAMRFATAAGLGACFSALLVSPLGVFAYTVEMARYHDARIGRWPTLLVACCVAAAVAEPFGCGLSVPSPGAFPTDMRALVMVMVVGVACAVAGTFYRLLVKGLKQGVRRRIGRPWLSILVGCVAVAGVNLFVPGAADLTGVGTRLLPGAFGGTAQSLDFLGKICLTALALGFGLRGGEVTPLFVMGALLGCSVSRLLGLPTGPSCAVGLIAMFGVCSESPVAAVLMGMGFFAMDAGAAAALALAGAMAVAWFASRPLHRGVDALLARIAKK</sequence>